<comment type="caution">
    <text evidence="3">The sequence shown here is derived from an EMBL/GenBank/DDBJ whole genome shotgun (WGS) entry which is preliminary data.</text>
</comment>
<protein>
    <submittedName>
        <fullName evidence="3">Uncharacterized protein</fullName>
    </submittedName>
</protein>
<keyword evidence="2" id="KW-1133">Transmembrane helix</keyword>
<reference evidence="3" key="1">
    <citation type="journal article" date="2023" name="Mol. Phylogenet. Evol.">
        <title>Genome-scale phylogeny and comparative genomics of the fungal order Sordariales.</title>
        <authorList>
            <person name="Hensen N."/>
            <person name="Bonometti L."/>
            <person name="Westerberg I."/>
            <person name="Brannstrom I.O."/>
            <person name="Guillou S."/>
            <person name="Cros-Aarteil S."/>
            <person name="Calhoun S."/>
            <person name="Haridas S."/>
            <person name="Kuo A."/>
            <person name="Mondo S."/>
            <person name="Pangilinan J."/>
            <person name="Riley R."/>
            <person name="LaButti K."/>
            <person name="Andreopoulos B."/>
            <person name="Lipzen A."/>
            <person name="Chen C."/>
            <person name="Yan M."/>
            <person name="Daum C."/>
            <person name="Ng V."/>
            <person name="Clum A."/>
            <person name="Steindorff A."/>
            <person name="Ohm R.A."/>
            <person name="Martin F."/>
            <person name="Silar P."/>
            <person name="Natvig D.O."/>
            <person name="Lalanne C."/>
            <person name="Gautier V."/>
            <person name="Ament-Velasquez S.L."/>
            <person name="Kruys A."/>
            <person name="Hutchinson M.I."/>
            <person name="Powell A.J."/>
            <person name="Barry K."/>
            <person name="Miller A.N."/>
            <person name="Grigoriev I.V."/>
            <person name="Debuchy R."/>
            <person name="Gladieux P."/>
            <person name="Hiltunen Thoren M."/>
            <person name="Johannesson H."/>
        </authorList>
    </citation>
    <scope>NUCLEOTIDE SEQUENCE</scope>
    <source>
        <strain evidence="3">PSN324</strain>
    </source>
</reference>
<gene>
    <name evidence="3" type="ORF">QBC42DRAFT_284241</name>
</gene>
<feature type="compositionally biased region" description="Low complexity" evidence="1">
    <location>
        <begin position="673"/>
        <end position="686"/>
    </location>
</feature>
<evidence type="ECO:0000313" key="3">
    <source>
        <dbReference type="EMBL" id="KAK4464690.1"/>
    </source>
</evidence>
<feature type="region of interest" description="Disordered" evidence="1">
    <location>
        <begin position="579"/>
        <end position="686"/>
    </location>
</feature>
<accession>A0AAV9HX16</accession>
<evidence type="ECO:0000313" key="4">
    <source>
        <dbReference type="Proteomes" id="UP001321749"/>
    </source>
</evidence>
<evidence type="ECO:0000256" key="1">
    <source>
        <dbReference type="SAM" id="MobiDB-lite"/>
    </source>
</evidence>
<dbReference type="Proteomes" id="UP001321749">
    <property type="component" value="Unassembled WGS sequence"/>
</dbReference>
<name>A0AAV9HX16_9PEZI</name>
<dbReference type="AlphaFoldDB" id="A0AAV9HX16"/>
<keyword evidence="4" id="KW-1185">Reference proteome</keyword>
<reference evidence="3" key="2">
    <citation type="submission" date="2023-06" db="EMBL/GenBank/DDBJ databases">
        <authorList>
            <consortium name="Lawrence Berkeley National Laboratory"/>
            <person name="Mondo S.J."/>
            <person name="Hensen N."/>
            <person name="Bonometti L."/>
            <person name="Westerberg I."/>
            <person name="Brannstrom I.O."/>
            <person name="Guillou S."/>
            <person name="Cros-Aarteil S."/>
            <person name="Calhoun S."/>
            <person name="Haridas S."/>
            <person name="Kuo A."/>
            <person name="Pangilinan J."/>
            <person name="Riley R."/>
            <person name="Labutti K."/>
            <person name="Andreopoulos B."/>
            <person name="Lipzen A."/>
            <person name="Chen C."/>
            <person name="Yanf M."/>
            <person name="Daum C."/>
            <person name="Ng V."/>
            <person name="Clum A."/>
            <person name="Steindorff A."/>
            <person name="Ohm R."/>
            <person name="Martin F."/>
            <person name="Silar P."/>
            <person name="Natvig D."/>
            <person name="Lalanne C."/>
            <person name="Gautier V."/>
            <person name="Ament-Velasquez S.L."/>
            <person name="Kruys A."/>
            <person name="Hutchinson M.I."/>
            <person name="Powell A.J."/>
            <person name="Barry K."/>
            <person name="Miller A.N."/>
            <person name="Grigoriev I.V."/>
            <person name="Debuchy R."/>
            <person name="Gladieux P."/>
            <person name="Thoren M.H."/>
            <person name="Johannesson H."/>
        </authorList>
    </citation>
    <scope>NUCLEOTIDE SEQUENCE</scope>
    <source>
        <strain evidence="3">PSN324</strain>
    </source>
</reference>
<organism evidence="3 4">
    <name type="scientific">Cladorrhinum samala</name>
    <dbReference type="NCBI Taxonomy" id="585594"/>
    <lineage>
        <taxon>Eukaryota</taxon>
        <taxon>Fungi</taxon>
        <taxon>Dikarya</taxon>
        <taxon>Ascomycota</taxon>
        <taxon>Pezizomycotina</taxon>
        <taxon>Sordariomycetes</taxon>
        <taxon>Sordariomycetidae</taxon>
        <taxon>Sordariales</taxon>
        <taxon>Podosporaceae</taxon>
        <taxon>Cladorrhinum</taxon>
    </lineage>
</organism>
<sequence length="686" mass="76241">MGTLFSRLRNIRSSSSNIMMARHECDEKALATAEEGEATIRSPSRENSNRRGPIARAAFWCLDPFRIVILVLIAHYIISFAVIIFVVRNMGSPFDGTTHPNASSPTADPLECPQVRALPSDRQGCIALCTSSLLTSEDLAQAMSKPPRVVMINGTYLDKRRSLPMLDHSVPKGQQAKEVYQYVRQQIHNIAYPGDSIKPTLQAVIRSLDDVTSVPDDMESWQEWYSNSTSTLLGVLSDLKRQHEARLQSALLDKYDYIRETYRDSPEHHAEDDVIPFPFNFNGHPSSLSTTFQNANGNLLSEQQLKVATSTVDTIREVHNEEADADGGDKKKEGSIWTAWRLLRNAPKVRFGEKVLGEEHTAPDTQSGPMERGVMNIAPQEGNPDWKPAMEQQMPRLPVGPAVPDVLPPLEEYEERRKVKVGVDYDHRRPHSASGRFRKRDAEVMMDQPAMLAGAASMTDNLLVKQVVGNGIRGGYRGREPIKVSDFVLAPAPREDGTIAKALPGSKELDGMLFDEGEEADEGDLSLSLNEKNLKAASQSHAYDCAHSPAVPTIAPSLTTTLDQEEIELTDYPTKTLRTREITRPTQGLKARSNDALRAAGPPFRNRKDKTLPQYDPPRQKRPFFNPENQRASYIKGSNKPQQRPVEDHVSNPMPKGFFQGRPVHKSSGIRLSPTPTSTPSSSSTE</sequence>
<feature type="transmembrane region" description="Helical" evidence="2">
    <location>
        <begin position="65"/>
        <end position="87"/>
    </location>
</feature>
<evidence type="ECO:0000256" key="2">
    <source>
        <dbReference type="SAM" id="Phobius"/>
    </source>
</evidence>
<proteinExistence type="predicted"/>
<keyword evidence="2" id="KW-0812">Transmembrane</keyword>
<keyword evidence="2" id="KW-0472">Membrane</keyword>
<dbReference type="EMBL" id="MU864946">
    <property type="protein sequence ID" value="KAK4464690.1"/>
    <property type="molecule type" value="Genomic_DNA"/>
</dbReference>